<reference evidence="3" key="2">
    <citation type="submission" date="2025-08" db="UniProtKB">
        <authorList>
            <consortium name="Ensembl"/>
        </authorList>
    </citation>
    <scope>IDENTIFICATION</scope>
</reference>
<dbReference type="AlphaFoldDB" id="A0A452II41"/>
<proteinExistence type="predicted"/>
<dbReference type="Ensembl" id="ENSGAGT00000031236.1">
    <property type="protein sequence ID" value="ENSGAGP00000027499.1"/>
    <property type="gene ID" value="ENSGAGG00000019986.1"/>
</dbReference>
<feature type="compositionally biased region" description="Basic and acidic residues" evidence="1">
    <location>
        <begin position="441"/>
        <end position="450"/>
    </location>
</feature>
<dbReference type="Gene3D" id="1.25.40.420">
    <property type="match status" value="1"/>
</dbReference>
<evidence type="ECO:0000313" key="3">
    <source>
        <dbReference type="Ensembl" id="ENSGAGP00000027499.1"/>
    </source>
</evidence>
<reference evidence="4" key="1">
    <citation type="journal article" date="2017" name="PLoS ONE">
        <title>The Agassiz's desert tortoise genome provides a resource for the conservation of a threatened species.</title>
        <authorList>
            <person name="Tollis M."/>
            <person name="DeNardo D.F."/>
            <person name="Cornelius J.A."/>
            <person name="Dolby G.A."/>
            <person name="Edwards T."/>
            <person name="Henen B.T."/>
            <person name="Karl A.E."/>
            <person name="Murphy R.W."/>
            <person name="Kusumi K."/>
        </authorList>
    </citation>
    <scope>NUCLEOTIDE SEQUENCE [LARGE SCALE GENOMIC DNA]</scope>
</reference>
<dbReference type="Gene3D" id="3.30.710.10">
    <property type="entry name" value="Potassium Channel Kv1.1, Chain A"/>
    <property type="match status" value="1"/>
</dbReference>
<name>A0A452II41_9SAUR</name>
<feature type="region of interest" description="Disordered" evidence="1">
    <location>
        <begin position="429"/>
        <end position="450"/>
    </location>
</feature>
<dbReference type="PANTHER" id="PTHR46965">
    <property type="entry name" value="BTB/POZ DOMAIN-CONTAINING PROTEIN 19"/>
    <property type="match status" value="1"/>
</dbReference>
<sequence length="450" mass="48981">MLGGVIFQLFSRRPPAGPCRVIISPCRTPVLPLPLPSALLPFLGLDPGPSGCLALDSDPAPLGSGSRVSHTPRRQPLDFWSWAAAGFLSDELCCSQQGPPPRLWPCSLLFLPALGKALSEIVTRRPGRPWLRLNLAGSFCHTLSPAPSCPPRSPPQAMACASSAVVEGDAAAFAAAIRSLINNPQFSDVTFVVGRERQEVFAHRCILACRCQAFQGMLSQPQTGAQELWPPQTPLVLSHVQPEVFLAVLEFLYTNSVTLNSLTALEVLTSAVEYGLDDLRKLCIDFLTGALSVELVCEALQAAVTYGQTDLQEHCLVFVEDRTQEVVQTRSFHELSAAALVAVLRSDRLAIDEPDLIQAVREWAHVSSAVLERPVAEVAAGPVRELRLPLLSPHELAALESHNQRDPLIPVECIAEAWKCHVLKKGSGAPSRLCQRRRGTQPREHHSYLE</sequence>
<dbReference type="SMART" id="SM00225">
    <property type="entry name" value="BTB"/>
    <property type="match status" value="1"/>
</dbReference>
<feature type="domain" description="BTB" evidence="2">
    <location>
        <begin position="187"/>
        <end position="261"/>
    </location>
</feature>
<dbReference type="SUPFAM" id="SSF54695">
    <property type="entry name" value="POZ domain"/>
    <property type="match status" value="1"/>
</dbReference>
<dbReference type="STRING" id="38772.ENSGAGP00000027499"/>
<dbReference type="SMART" id="SM00875">
    <property type="entry name" value="BACK"/>
    <property type="match status" value="1"/>
</dbReference>
<dbReference type="Proteomes" id="UP000291020">
    <property type="component" value="Unassembled WGS sequence"/>
</dbReference>
<dbReference type="PROSITE" id="PS50097">
    <property type="entry name" value="BTB"/>
    <property type="match status" value="1"/>
</dbReference>
<reference evidence="3" key="3">
    <citation type="submission" date="2025-09" db="UniProtKB">
        <authorList>
            <consortium name="Ensembl"/>
        </authorList>
    </citation>
    <scope>IDENTIFICATION</scope>
</reference>
<evidence type="ECO:0000259" key="2">
    <source>
        <dbReference type="PROSITE" id="PS50097"/>
    </source>
</evidence>
<organism evidence="3 4">
    <name type="scientific">Gopherus agassizii</name>
    <name type="common">Agassiz's desert tortoise</name>
    <dbReference type="NCBI Taxonomy" id="38772"/>
    <lineage>
        <taxon>Eukaryota</taxon>
        <taxon>Metazoa</taxon>
        <taxon>Chordata</taxon>
        <taxon>Craniata</taxon>
        <taxon>Vertebrata</taxon>
        <taxon>Euteleostomi</taxon>
        <taxon>Archelosauria</taxon>
        <taxon>Testudinata</taxon>
        <taxon>Testudines</taxon>
        <taxon>Cryptodira</taxon>
        <taxon>Durocryptodira</taxon>
        <taxon>Testudinoidea</taxon>
        <taxon>Testudinidae</taxon>
        <taxon>Gopherus</taxon>
    </lineage>
</organism>
<dbReference type="InterPro" id="IPR011705">
    <property type="entry name" value="BACK"/>
</dbReference>
<dbReference type="CDD" id="cd18294">
    <property type="entry name" value="BTB_POZ_BTBD19"/>
    <property type="match status" value="1"/>
</dbReference>
<protein>
    <recommendedName>
        <fullName evidence="2">BTB domain-containing protein</fullName>
    </recommendedName>
</protein>
<dbReference type="CDD" id="cd18494">
    <property type="entry name" value="BACK_BTBD19"/>
    <property type="match status" value="1"/>
</dbReference>
<keyword evidence="4" id="KW-1185">Reference proteome</keyword>
<evidence type="ECO:0000256" key="1">
    <source>
        <dbReference type="SAM" id="MobiDB-lite"/>
    </source>
</evidence>
<dbReference type="PANTHER" id="PTHR46965:SF1">
    <property type="entry name" value="BTB_POZ DOMAIN-CONTAINING PROTEIN 19"/>
    <property type="match status" value="1"/>
</dbReference>
<accession>A0A452II41</accession>
<dbReference type="InterPro" id="IPR011333">
    <property type="entry name" value="SKP1/BTB/POZ_sf"/>
</dbReference>
<dbReference type="Pfam" id="PF07707">
    <property type="entry name" value="BACK"/>
    <property type="match status" value="1"/>
</dbReference>
<evidence type="ECO:0000313" key="4">
    <source>
        <dbReference type="Proteomes" id="UP000291020"/>
    </source>
</evidence>
<dbReference type="InterPro" id="IPR042846">
    <property type="entry name" value="BTBD19"/>
</dbReference>
<dbReference type="InterPro" id="IPR000210">
    <property type="entry name" value="BTB/POZ_dom"/>
</dbReference>
<dbReference type="Pfam" id="PF00651">
    <property type="entry name" value="BTB"/>
    <property type="match status" value="1"/>
</dbReference>